<protein>
    <submittedName>
        <fullName evidence="1">Uncharacterized protein</fullName>
    </submittedName>
</protein>
<gene>
    <name evidence="1" type="ORF">RFI_24972</name>
</gene>
<evidence type="ECO:0000313" key="1">
    <source>
        <dbReference type="EMBL" id="ETO12404.1"/>
    </source>
</evidence>
<dbReference type="AlphaFoldDB" id="X6MEW2"/>
<keyword evidence="2" id="KW-1185">Reference proteome</keyword>
<reference evidence="1 2" key="1">
    <citation type="journal article" date="2013" name="Curr. Biol.">
        <title>The Genome of the Foraminiferan Reticulomyxa filosa.</title>
        <authorList>
            <person name="Glockner G."/>
            <person name="Hulsmann N."/>
            <person name="Schleicher M."/>
            <person name="Noegel A.A."/>
            <person name="Eichinger L."/>
            <person name="Gallinger C."/>
            <person name="Pawlowski J."/>
            <person name="Sierra R."/>
            <person name="Euteneuer U."/>
            <person name="Pillet L."/>
            <person name="Moustafa A."/>
            <person name="Platzer M."/>
            <person name="Groth M."/>
            <person name="Szafranski K."/>
            <person name="Schliwa M."/>
        </authorList>
    </citation>
    <scope>NUCLEOTIDE SEQUENCE [LARGE SCALE GENOMIC DNA]</scope>
</reference>
<dbReference type="OrthoDB" id="445826at2759"/>
<feature type="non-terminal residue" evidence="1">
    <location>
        <position position="105"/>
    </location>
</feature>
<proteinExistence type="predicted"/>
<sequence>MVDYERKFKIKEQITPRNLMMYKRAAKQFRKKSQLEKHQHMIKSIGHLHKKFIHEIQGIKHQQDIYYSSIGEYQSDITRDEVIEALLFLFGWSFRMGYMLIAWKK</sequence>
<organism evidence="1 2">
    <name type="scientific">Reticulomyxa filosa</name>
    <dbReference type="NCBI Taxonomy" id="46433"/>
    <lineage>
        <taxon>Eukaryota</taxon>
        <taxon>Sar</taxon>
        <taxon>Rhizaria</taxon>
        <taxon>Retaria</taxon>
        <taxon>Foraminifera</taxon>
        <taxon>Monothalamids</taxon>
        <taxon>Reticulomyxidae</taxon>
        <taxon>Reticulomyxa</taxon>
    </lineage>
</organism>
<dbReference type="Proteomes" id="UP000023152">
    <property type="component" value="Unassembled WGS sequence"/>
</dbReference>
<accession>X6MEW2</accession>
<name>X6MEW2_RETFI</name>
<evidence type="ECO:0000313" key="2">
    <source>
        <dbReference type="Proteomes" id="UP000023152"/>
    </source>
</evidence>
<comment type="caution">
    <text evidence="1">The sequence shown here is derived from an EMBL/GenBank/DDBJ whole genome shotgun (WGS) entry which is preliminary data.</text>
</comment>
<dbReference type="EMBL" id="ASPP01021432">
    <property type="protein sequence ID" value="ETO12404.1"/>
    <property type="molecule type" value="Genomic_DNA"/>
</dbReference>